<dbReference type="AlphaFoldDB" id="A0A1A8ZIE2"/>
<name>A0A1A8ZIE2_PLAOA</name>
<keyword evidence="2" id="KW-0472">Membrane</keyword>
<feature type="transmembrane region" description="Helical" evidence="2">
    <location>
        <begin position="58"/>
        <end position="83"/>
    </location>
</feature>
<dbReference type="EMBL" id="FLRE01000168">
    <property type="protein sequence ID" value="SBT43611.1"/>
    <property type="molecule type" value="Genomic_DNA"/>
</dbReference>
<reference evidence="4" key="2">
    <citation type="submission" date="2016-05" db="EMBL/GenBank/DDBJ databases">
        <authorList>
            <person name="Lavstsen T."/>
            <person name="Jespersen J.S."/>
        </authorList>
    </citation>
    <scope>NUCLEOTIDE SEQUENCE [LARGE SCALE GENOMIC DNA]</scope>
</reference>
<dbReference type="Proteomes" id="UP000078555">
    <property type="component" value="Unassembled WGS sequence"/>
</dbReference>
<evidence type="ECO:0000256" key="2">
    <source>
        <dbReference type="SAM" id="Phobius"/>
    </source>
</evidence>
<evidence type="ECO:0000313" key="3">
    <source>
        <dbReference type="EMBL" id="SBT43126.1"/>
    </source>
</evidence>
<keyword evidence="6" id="KW-1185">Reference proteome</keyword>
<proteinExistence type="predicted"/>
<reference evidence="5 6" key="1">
    <citation type="submission" date="2016-05" db="EMBL/GenBank/DDBJ databases">
        <authorList>
            <person name="Naeem Raeece"/>
        </authorList>
    </citation>
    <scope>NUCLEOTIDE SEQUENCE [LARGE SCALE GENOMIC DNA]</scope>
</reference>
<evidence type="ECO:0000313" key="5">
    <source>
        <dbReference type="Proteomes" id="UP000078550"/>
    </source>
</evidence>
<organism evidence="4 5">
    <name type="scientific">Plasmodium ovale wallikeri</name>
    <dbReference type="NCBI Taxonomy" id="864142"/>
    <lineage>
        <taxon>Eukaryota</taxon>
        <taxon>Sar</taxon>
        <taxon>Alveolata</taxon>
        <taxon>Apicomplexa</taxon>
        <taxon>Aconoidasida</taxon>
        <taxon>Haemosporida</taxon>
        <taxon>Plasmodiidae</taxon>
        <taxon>Plasmodium</taxon>
        <taxon>Plasmodium (Plasmodium)</taxon>
    </lineage>
</organism>
<keyword evidence="2" id="KW-1133">Transmembrane helix</keyword>
<accession>A0A1A8ZIE2</accession>
<evidence type="ECO:0000256" key="1">
    <source>
        <dbReference type="SAM" id="MobiDB-lite"/>
    </source>
</evidence>
<evidence type="ECO:0000313" key="4">
    <source>
        <dbReference type="EMBL" id="SBT43611.1"/>
    </source>
</evidence>
<evidence type="ECO:0000313" key="6">
    <source>
        <dbReference type="Proteomes" id="UP000078555"/>
    </source>
</evidence>
<gene>
    <name evidence="3" type="ORF">POVWA1_047290</name>
    <name evidence="4" type="ORF">POVWA2_046220</name>
</gene>
<feature type="region of interest" description="Disordered" evidence="1">
    <location>
        <begin position="112"/>
        <end position="132"/>
    </location>
</feature>
<dbReference type="EMBL" id="FLRD01000127">
    <property type="protein sequence ID" value="SBT43126.1"/>
    <property type="molecule type" value="Genomic_DNA"/>
</dbReference>
<protein>
    <submittedName>
        <fullName evidence="4">Uncharacterized protein</fullName>
    </submittedName>
</protein>
<dbReference type="Proteomes" id="UP000078550">
    <property type="component" value="Unassembled WGS sequence"/>
</dbReference>
<keyword evidence="2" id="KW-0812">Transmembrane</keyword>
<sequence>MRRVPLPQECTTDAAKTKLYKTPASCGIYCVCRAAEKYTFSPTQKGGYFFIIRKYFDLAHGVSVSLFCNPCTFCIFQLFVLLFQRTDGDSLLSGEMRKGWYSLGKWKAKTDATPTGDKLSNGAVAPARMGDA</sequence>